<feature type="transmembrane region" description="Helical" evidence="2">
    <location>
        <begin position="34"/>
        <end position="56"/>
    </location>
</feature>
<feature type="transmembrane region" description="Helical" evidence="2">
    <location>
        <begin position="132"/>
        <end position="153"/>
    </location>
</feature>
<feature type="compositionally biased region" description="Basic and acidic residues" evidence="1">
    <location>
        <begin position="439"/>
        <end position="462"/>
    </location>
</feature>
<feature type="transmembrane region" description="Helical" evidence="2">
    <location>
        <begin position="88"/>
        <end position="107"/>
    </location>
</feature>
<sequence length="500" mass="52543">MVRSGSTSTSARFVIESSKANEPREPRLPWPWPVVVLVAAAAAILAQWLAVAGIIVPEWLANNGRSFPSILTAASSLWLSGHGAPVDIIGVHIGLIPLGLTCVSLLLGEEACRYGARVLWHRHDKKPTRRHVGEAIALHTTVELLAAVMMAAGVATPHWLTAMVGALLIGLCSGFVGACRGAHINPLSRLPHWARGLPRAIGSTVAVCLAGGSAALAVALLVHANRVIHLHQQTGATGWGGFCLILVQLAWLPTMALWGTAWTMGSGFAFGTGTFVSPLGTHLGILPALPVLGALPSNSPLSPAACAWFAVPVVAAIIGGILVMRSLPEAEFEIGSGLGALTGLASGLVLGVLGLLSSGSLGDERLSEVGTIMPATAGCAVGVLTFVTMLCGFVIGLSRRLRSEESRQGRVERRQERKTNHAVKAERKARNRAAKKKIKAEQKAEKMAAVKREAEAKQDKGTPENATAEPVDDKAIGHDIYDSIQNNQDALDDEDTTDRP</sequence>
<keyword evidence="2" id="KW-1133">Transmembrane helix</keyword>
<evidence type="ECO:0000256" key="2">
    <source>
        <dbReference type="SAM" id="Phobius"/>
    </source>
</evidence>
<gene>
    <name evidence="3" type="ORF">KB1_18920</name>
</gene>
<feature type="transmembrane region" description="Helical" evidence="2">
    <location>
        <begin position="200"/>
        <end position="224"/>
    </location>
</feature>
<feature type="compositionally biased region" description="Basic residues" evidence="1">
    <location>
        <begin position="429"/>
        <end position="438"/>
    </location>
</feature>
<feature type="compositionally biased region" description="Basic and acidic residues" evidence="1">
    <location>
        <begin position="471"/>
        <end position="481"/>
    </location>
</feature>
<reference evidence="3" key="1">
    <citation type="submission" date="2021-06" db="EMBL/GenBank/DDBJ databases">
        <title>Genome sequence of Cutibacterium modestum strain KB17-24694.</title>
        <authorList>
            <person name="Dekio I."/>
            <person name="Asahina A."/>
            <person name="Nishida M."/>
        </authorList>
    </citation>
    <scope>NUCLEOTIDE SEQUENCE</scope>
    <source>
        <strain evidence="3">KB17-24694</strain>
    </source>
</reference>
<keyword evidence="2" id="KW-0472">Membrane</keyword>
<keyword evidence="2" id="KW-0812">Transmembrane</keyword>
<feature type="transmembrane region" description="Helical" evidence="2">
    <location>
        <begin position="236"/>
        <end position="256"/>
    </location>
</feature>
<dbReference type="EMBL" id="AP024747">
    <property type="protein sequence ID" value="BCY25902.1"/>
    <property type="molecule type" value="Genomic_DNA"/>
</dbReference>
<accession>A0AAD1KQI4</accession>
<feature type="transmembrane region" description="Helical" evidence="2">
    <location>
        <begin position="268"/>
        <end position="289"/>
    </location>
</feature>
<feature type="transmembrane region" description="Helical" evidence="2">
    <location>
        <begin position="375"/>
        <end position="397"/>
    </location>
</feature>
<dbReference type="InterPro" id="IPR045931">
    <property type="entry name" value="DUF6350"/>
</dbReference>
<dbReference type="AlphaFoldDB" id="A0AAD1KQI4"/>
<feature type="transmembrane region" description="Helical" evidence="2">
    <location>
        <begin position="336"/>
        <end position="355"/>
    </location>
</feature>
<feature type="transmembrane region" description="Helical" evidence="2">
    <location>
        <begin position="159"/>
        <end position="179"/>
    </location>
</feature>
<dbReference type="GeneID" id="92881114"/>
<feature type="compositionally biased region" description="Acidic residues" evidence="1">
    <location>
        <begin position="490"/>
        <end position="500"/>
    </location>
</feature>
<evidence type="ECO:0000313" key="4">
    <source>
        <dbReference type="Proteomes" id="UP000825072"/>
    </source>
</evidence>
<dbReference type="Pfam" id="PF19877">
    <property type="entry name" value="DUF6350"/>
    <property type="match status" value="1"/>
</dbReference>
<feature type="transmembrane region" description="Helical" evidence="2">
    <location>
        <begin position="301"/>
        <end position="324"/>
    </location>
</feature>
<evidence type="ECO:0000256" key="1">
    <source>
        <dbReference type="SAM" id="MobiDB-lite"/>
    </source>
</evidence>
<evidence type="ECO:0000313" key="3">
    <source>
        <dbReference type="EMBL" id="BCY25902.1"/>
    </source>
</evidence>
<proteinExistence type="predicted"/>
<feature type="region of interest" description="Disordered" evidence="1">
    <location>
        <begin position="404"/>
        <end position="500"/>
    </location>
</feature>
<evidence type="ECO:0008006" key="5">
    <source>
        <dbReference type="Google" id="ProtNLM"/>
    </source>
</evidence>
<name>A0AAD1KQI4_9ACTN</name>
<feature type="compositionally biased region" description="Basic and acidic residues" evidence="1">
    <location>
        <begin position="404"/>
        <end position="428"/>
    </location>
</feature>
<protein>
    <recommendedName>
        <fullName evidence="5">Integral membrane protein</fullName>
    </recommendedName>
</protein>
<dbReference type="Proteomes" id="UP000825072">
    <property type="component" value="Chromosome 1"/>
</dbReference>
<organism evidence="3 4">
    <name type="scientific">Cutibacterium modestum</name>
    <dbReference type="NCBI Taxonomy" id="2559073"/>
    <lineage>
        <taxon>Bacteria</taxon>
        <taxon>Bacillati</taxon>
        <taxon>Actinomycetota</taxon>
        <taxon>Actinomycetes</taxon>
        <taxon>Propionibacteriales</taxon>
        <taxon>Propionibacteriaceae</taxon>
        <taxon>Cutibacterium</taxon>
    </lineage>
</organism>
<dbReference type="RefSeq" id="WP_002528648.1">
    <property type="nucleotide sequence ID" value="NZ_AP024747.1"/>
</dbReference>